<gene>
    <name evidence="2" type="ORF">S12H4_08637</name>
</gene>
<comment type="similarity">
    <text evidence="1">Belongs to the short-chain dehydrogenases/reductases (SDR) family.</text>
</comment>
<sequence>MSKPKFSLEGKVAIVTGARRGIGKEIALTLAEAGADVAVCDVVVEGGELEAVAKEIRGFGRRSLAAQVDISQKADVDNMVQKVVDELGAIDILVNNAGLTIKSPILEAREEDWDRIIDTDLKGYFLCSQAVAKRMAERGKGGVIINISSVMGITLGQYAWKRATELGIYSIANAGV</sequence>
<dbReference type="Pfam" id="PF00106">
    <property type="entry name" value="adh_short"/>
    <property type="match status" value="1"/>
</dbReference>
<evidence type="ECO:0008006" key="3">
    <source>
        <dbReference type="Google" id="ProtNLM"/>
    </source>
</evidence>
<evidence type="ECO:0000313" key="2">
    <source>
        <dbReference type="EMBL" id="GAI66248.1"/>
    </source>
</evidence>
<accession>X1QDE3</accession>
<dbReference type="GO" id="GO:0016616">
    <property type="term" value="F:oxidoreductase activity, acting on the CH-OH group of donors, NAD or NADP as acceptor"/>
    <property type="evidence" value="ECO:0007669"/>
    <property type="project" value="TreeGrafter"/>
</dbReference>
<dbReference type="SUPFAM" id="SSF51735">
    <property type="entry name" value="NAD(P)-binding Rossmann-fold domains"/>
    <property type="match status" value="1"/>
</dbReference>
<proteinExistence type="inferred from homology"/>
<dbReference type="PRINTS" id="PR00081">
    <property type="entry name" value="GDHRDH"/>
</dbReference>
<dbReference type="PANTHER" id="PTHR42760">
    <property type="entry name" value="SHORT-CHAIN DEHYDROGENASES/REDUCTASES FAMILY MEMBER"/>
    <property type="match status" value="1"/>
</dbReference>
<dbReference type="Gene3D" id="3.40.50.720">
    <property type="entry name" value="NAD(P)-binding Rossmann-like Domain"/>
    <property type="match status" value="1"/>
</dbReference>
<dbReference type="InterPro" id="IPR036291">
    <property type="entry name" value="NAD(P)-bd_dom_sf"/>
</dbReference>
<evidence type="ECO:0000256" key="1">
    <source>
        <dbReference type="ARBA" id="ARBA00006484"/>
    </source>
</evidence>
<dbReference type="AlphaFoldDB" id="X1QDE3"/>
<dbReference type="GO" id="GO:0030497">
    <property type="term" value="P:fatty acid elongation"/>
    <property type="evidence" value="ECO:0007669"/>
    <property type="project" value="TreeGrafter"/>
</dbReference>
<reference evidence="2" key="1">
    <citation type="journal article" date="2014" name="Front. Microbiol.">
        <title>High frequency of phylogenetically diverse reductive dehalogenase-homologous genes in deep subseafloor sedimentary metagenomes.</title>
        <authorList>
            <person name="Kawai M."/>
            <person name="Futagami T."/>
            <person name="Toyoda A."/>
            <person name="Takaki Y."/>
            <person name="Nishi S."/>
            <person name="Hori S."/>
            <person name="Arai W."/>
            <person name="Tsubouchi T."/>
            <person name="Morono Y."/>
            <person name="Uchiyama I."/>
            <person name="Ito T."/>
            <person name="Fujiyama A."/>
            <person name="Inagaki F."/>
            <person name="Takami H."/>
        </authorList>
    </citation>
    <scope>NUCLEOTIDE SEQUENCE</scope>
    <source>
        <strain evidence="2">Expedition CK06-06</strain>
    </source>
</reference>
<protein>
    <recommendedName>
        <fullName evidence="3">Short-chain dehydrogenase/reductase SDR</fullName>
    </recommendedName>
</protein>
<name>X1QDE3_9ZZZZ</name>
<organism evidence="2">
    <name type="scientific">marine sediment metagenome</name>
    <dbReference type="NCBI Taxonomy" id="412755"/>
    <lineage>
        <taxon>unclassified sequences</taxon>
        <taxon>metagenomes</taxon>
        <taxon>ecological metagenomes</taxon>
    </lineage>
</organism>
<dbReference type="PANTHER" id="PTHR42760:SF40">
    <property type="entry name" value="3-OXOACYL-[ACYL-CARRIER-PROTEIN] REDUCTASE, CHLOROPLASTIC"/>
    <property type="match status" value="1"/>
</dbReference>
<dbReference type="EMBL" id="BARW01003362">
    <property type="protein sequence ID" value="GAI66248.1"/>
    <property type="molecule type" value="Genomic_DNA"/>
</dbReference>
<dbReference type="InterPro" id="IPR002347">
    <property type="entry name" value="SDR_fam"/>
</dbReference>
<dbReference type="PRINTS" id="PR00080">
    <property type="entry name" value="SDRFAMILY"/>
</dbReference>
<comment type="caution">
    <text evidence="2">The sequence shown here is derived from an EMBL/GenBank/DDBJ whole genome shotgun (WGS) entry which is preliminary data.</text>
</comment>
<feature type="non-terminal residue" evidence="2">
    <location>
        <position position="176"/>
    </location>
</feature>